<name>A0A067BR38_SAPPC</name>
<dbReference type="GeneID" id="24135738"/>
<feature type="region of interest" description="Disordered" evidence="2">
    <location>
        <begin position="251"/>
        <end position="276"/>
    </location>
</feature>
<dbReference type="VEuPathDB" id="FungiDB:SPRG_13900"/>
<evidence type="ECO:0000259" key="3">
    <source>
        <dbReference type="PROSITE" id="PS01033"/>
    </source>
</evidence>
<organism evidence="4 5">
    <name type="scientific">Saprolegnia parasitica (strain CBS 223.65)</name>
    <dbReference type="NCBI Taxonomy" id="695850"/>
    <lineage>
        <taxon>Eukaryota</taxon>
        <taxon>Sar</taxon>
        <taxon>Stramenopiles</taxon>
        <taxon>Oomycota</taxon>
        <taxon>Saprolegniomycetes</taxon>
        <taxon>Saprolegniales</taxon>
        <taxon>Saprolegniaceae</taxon>
        <taxon>Saprolegnia</taxon>
    </lineage>
</organism>
<protein>
    <recommendedName>
        <fullName evidence="3">Globin domain-containing protein</fullName>
    </recommendedName>
</protein>
<feature type="domain" description="Globin" evidence="3">
    <location>
        <begin position="95"/>
        <end position="234"/>
    </location>
</feature>
<dbReference type="GO" id="GO:0020037">
    <property type="term" value="F:heme binding"/>
    <property type="evidence" value="ECO:0007669"/>
    <property type="project" value="InterPro"/>
</dbReference>
<dbReference type="Gene3D" id="1.10.490.10">
    <property type="entry name" value="Globins"/>
    <property type="match status" value="1"/>
</dbReference>
<dbReference type="InterPro" id="IPR012292">
    <property type="entry name" value="Globin/Proto"/>
</dbReference>
<evidence type="ECO:0000313" key="4">
    <source>
        <dbReference type="EMBL" id="KDO20688.1"/>
    </source>
</evidence>
<dbReference type="RefSeq" id="XP_012208572.1">
    <property type="nucleotide sequence ID" value="XM_012353182.1"/>
</dbReference>
<dbReference type="CDD" id="cd01040">
    <property type="entry name" value="Mb-like"/>
    <property type="match status" value="1"/>
</dbReference>
<keyword evidence="1" id="KW-0408">Iron</keyword>
<dbReference type="KEGG" id="spar:SPRG_13900"/>
<dbReference type="InterPro" id="IPR009050">
    <property type="entry name" value="Globin-like_sf"/>
</dbReference>
<sequence length="276" mass="31485">MGGRNSTAPSTALSLSSGIKISQRSGLSGRVSGKSLNLSRFYRSENEKLTPAADGQEPDWNVVFKGELATPDEYQHYMPPNMPLCPTYETTYHAECSRSWKILCKGGTAKMRQLKKDGIVLFYDEFFHRLFQRDPSFGEIFPGIRKRIEVLIKAMKFMLGDKKHPNDVVMTRCRNLGFRHRTIPLIRPHHFSTYTSTMLEVIMYWLDNEATPDVGEAWGNLVGFHLKYLLQAYLHGNVNYDEWSQNTTTPIEKAPADRKTSVKTNKPGSKSHPSHR</sequence>
<dbReference type="GO" id="GO:0019825">
    <property type="term" value="F:oxygen binding"/>
    <property type="evidence" value="ECO:0007669"/>
    <property type="project" value="InterPro"/>
</dbReference>
<keyword evidence="5" id="KW-1185">Reference proteome</keyword>
<dbReference type="AlphaFoldDB" id="A0A067BR38"/>
<evidence type="ECO:0000256" key="2">
    <source>
        <dbReference type="SAM" id="MobiDB-lite"/>
    </source>
</evidence>
<keyword evidence="1" id="KW-0479">Metal-binding</keyword>
<dbReference type="SUPFAM" id="SSF46458">
    <property type="entry name" value="Globin-like"/>
    <property type="match status" value="1"/>
</dbReference>
<dbReference type="OMA" id="YWLDNEA"/>
<dbReference type="Pfam" id="PF00042">
    <property type="entry name" value="Globin"/>
    <property type="match status" value="1"/>
</dbReference>
<dbReference type="EMBL" id="KK583305">
    <property type="protein sequence ID" value="KDO20688.1"/>
    <property type="molecule type" value="Genomic_DNA"/>
</dbReference>
<comment type="similarity">
    <text evidence="1">Belongs to the globin family.</text>
</comment>
<accession>A0A067BR38</accession>
<dbReference type="InterPro" id="IPR044399">
    <property type="entry name" value="Mb-like_M"/>
</dbReference>
<dbReference type="PROSITE" id="PS01033">
    <property type="entry name" value="GLOBIN"/>
    <property type="match status" value="1"/>
</dbReference>
<evidence type="ECO:0000256" key="1">
    <source>
        <dbReference type="RuleBase" id="RU000356"/>
    </source>
</evidence>
<reference evidence="4 5" key="1">
    <citation type="journal article" date="2013" name="PLoS Genet.">
        <title>Distinctive expansion of potential virulence genes in the genome of the oomycete fish pathogen Saprolegnia parasitica.</title>
        <authorList>
            <person name="Jiang R.H."/>
            <person name="de Bruijn I."/>
            <person name="Haas B.J."/>
            <person name="Belmonte R."/>
            <person name="Lobach L."/>
            <person name="Christie J."/>
            <person name="van den Ackerveken G."/>
            <person name="Bottin A."/>
            <person name="Bulone V."/>
            <person name="Diaz-Moreno S.M."/>
            <person name="Dumas B."/>
            <person name="Fan L."/>
            <person name="Gaulin E."/>
            <person name="Govers F."/>
            <person name="Grenville-Briggs L.J."/>
            <person name="Horner N.R."/>
            <person name="Levin J.Z."/>
            <person name="Mammella M."/>
            <person name="Meijer H.J."/>
            <person name="Morris P."/>
            <person name="Nusbaum C."/>
            <person name="Oome S."/>
            <person name="Phillips A.J."/>
            <person name="van Rooyen D."/>
            <person name="Rzeszutek E."/>
            <person name="Saraiva M."/>
            <person name="Secombes C.J."/>
            <person name="Seidl M.F."/>
            <person name="Snel B."/>
            <person name="Stassen J.H."/>
            <person name="Sykes S."/>
            <person name="Tripathy S."/>
            <person name="van den Berg H."/>
            <person name="Vega-Arreguin J.C."/>
            <person name="Wawra S."/>
            <person name="Young S.K."/>
            <person name="Zeng Q."/>
            <person name="Dieguez-Uribeondo J."/>
            <person name="Russ C."/>
            <person name="Tyler B.M."/>
            <person name="van West P."/>
        </authorList>
    </citation>
    <scope>NUCLEOTIDE SEQUENCE [LARGE SCALE GENOMIC DNA]</scope>
    <source>
        <strain evidence="4 5">CBS 223.65</strain>
    </source>
</reference>
<keyword evidence="1" id="KW-0349">Heme</keyword>
<dbReference type="Proteomes" id="UP000030745">
    <property type="component" value="Unassembled WGS sequence"/>
</dbReference>
<keyword evidence="1" id="KW-0813">Transport</keyword>
<evidence type="ECO:0000313" key="5">
    <source>
        <dbReference type="Proteomes" id="UP000030745"/>
    </source>
</evidence>
<dbReference type="InterPro" id="IPR000971">
    <property type="entry name" value="Globin"/>
</dbReference>
<keyword evidence="1" id="KW-0561">Oxygen transport</keyword>
<dbReference type="GO" id="GO:0005344">
    <property type="term" value="F:oxygen carrier activity"/>
    <property type="evidence" value="ECO:0007669"/>
    <property type="project" value="UniProtKB-KW"/>
</dbReference>
<proteinExistence type="inferred from homology"/>
<gene>
    <name evidence="4" type="ORF">SPRG_13900</name>
</gene>